<keyword evidence="4" id="KW-1185">Reference proteome</keyword>
<gene>
    <name evidence="3" type="ORF">TsocGM_25205</name>
</gene>
<accession>A0A432MC07</accession>
<proteinExistence type="predicted"/>
<dbReference type="EMBL" id="RYZH01000097">
    <property type="protein sequence ID" value="RUL81388.1"/>
    <property type="molecule type" value="Genomic_DNA"/>
</dbReference>
<feature type="region of interest" description="Disordered" evidence="1">
    <location>
        <begin position="33"/>
        <end position="71"/>
    </location>
</feature>
<feature type="signal peptide" evidence="2">
    <location>
        <begin position="1"/>
        <end position="26"/>
    </location>
</feature>
<dbReference type="Proteomes" id="UP000280296">
    <property type="component" value="Unassembled WGS sequence"/>
</dbReference>
<keyword evidence="2" id="KW-0732">Signal</keyword>
<evidence type="ECO:0000256" key="2">
    <source>
        <dbReference type="SAM" id="SignalP"/>
    </source>
</evidence>
<reference evidence="3 4" key="1">
    <citation type="submission" date="2018-12" db="EMBL/GenBank/DDBJ databases">
        <authorList>
            <person name="Toschakov S.V."/>
        </authorList>
    </citation>
    <scope>NUCLEOTIDE SEQUENCE [LARGE SCALE GENOMIC DNA]</scope>
    <source>
        <strain evidence="3 4">GM2012</strain>
    </source>
</reference>
<dbReference type="PROSITE" id="PS51257">
    <property type="entry name" value="PROKAR_LIPOPROTEIN"/>
    <property type="match status" value="1"/>
</dbReference>
<name>A0A432MC07_9BACT</name>
<dbReference type="AlphaFoldDB" id="A0A432MC07"/>
<evidence type="ECO:0000313" key="3">
    <source>
        <dbReference type="EMBL" id="RUL81388.1"/>
    </source>
</evidence>
<comment type="caution">
    <text evidence="3">The sequence shown here is derived from an EMBL/GenBank/DDBJ whole genome shotgun (WGS) entry which is preliminary data.</text>
</comment>
<dbReference type="OrthoDB" id="10011222at2"/>
<protein>
    <submittedName>
        <fullName evidence="3">Uncharacterized protein</fullName>
    </submittedName>
</protein>
<dbReference type="RefSeq" id="WP_126728225.1">
    <property type="nucleotide sequence ID" value="NZ_RYZH01000097.1"/>
</dbReference>
<organism evidence="3 4">
    <name type="scientific">Tautonia sociabilis</name>
    <dbReference type="NCBI Taxonomy" id="2080755"/>
    <lineage>
        <taxon>Bacteria</taxon>
        <taxon>Pseudomonadati</taxon>
        <taxon>Planctomycetota</taxon>
        <taxon>Planctomycetia</taxon>
        <taxon>Isosphaerales</taxon>
        <taxon>Isosphaeraceae</taxon>
        <taxon>Tautonia</taxon>
    </lineage>
</organism>
<feature type="chain" id="PRO_5019465530" evidence="2">
    <location>
        <begin position="27"/>
        <end position="71"/>
    </location>
</feature>
<sequence length="71" mass="7408">MKKRPNRPRRSPLLLTIAGVSLLAVAGCGDNDGVVRGAGSIDVPRPNTFYTPEEEAAHAGQAPAPSPSTDR</sequence>
<evidence type="ECO:0000313" key="4">
    <source>
        <dbReference type="Proteomes" id="UP000280296"/>
    </source>
</evidence>
<evidence type="ECO:0000256" key="1">
    <source>
        <dbReference type="SAM" id="MobiDB-lite"/>
    </source>
</evidence>
<reference evidence="3 4" key="2">
    <citation type="submission" date="2019-01" db="EMBL/GenBank/DDBJ databases">
        <title>Tautonia sociabilis, a novel thermotolerant planctomycete of Isosphaeraceae family, isolated from a 4000 m deep subterranean habitat.</title>
        <authorList>
            <person name="Kovaleva O.L."/>
            <person name="Elcheninov A.G."/>
            <person name="Van Heerden E."/>
            <person name="Toshchakov S.V."/>
            <person name="Novikov A."/>
            <person name="Bonch-Osmolovskaya E.A."/>
            <person name="Kublanov I.V."/>
        </authorList>
    </citation>
    <scope>NUCLEOTIDE SEQUENCE [LARGE SCALE GENOMIC DNA]</scope>
    <source>
        <strain evidence="3 4">GM2012</strain>
    </source>
</reference>